<dbReference type="RefSeq" id="WP_109323815.1">
    <property type="nucleotide sequence ID" value="NZ_CP029352.1"/>
</dbReference>
<dbReference type="KEGG" id="azz:DEW08_01335"/>
<reference evidence="4" key="1">
    <citation type="submission" date="2018-05" db="EMBL/GenBank/DDBJ databases">
        <title>Azospirillum thermophila sp. nov., a novel isolated from hot spring.</title>
        <authorList>
            <person name="Zhao Z."/>
        </authorList>
    </citation>
    <scope>NUCLEOTIDE SEQUENCE [LARGE SCALE GENOMIC DNA]</scope>
    <source>
        <strain evidence="4">CFH 70021</strain>
    </source>
</reference>
<gene>
    <name evidence="3" type="ORF">DEW08_01335</name>
</gene>
<dbReference type="AlphaFoldDB" id="A0A2S2CKI0"/>
<proteinExistence type="predicted"/>
<dbReference type="Pfam" id="PF12728">
    <property type="entry name" value="HTH_17"/>
    <property type="match status" value="1"/>
</dbReference>
<dbReference type="SUPFAM" id="SSF46955">
    <property type="entry name" value="Putative DNA-binding domain"/>
    <property type="match status" value="1"/>
</dbReference>
<protein>
    <recommendedName>
        <fullName evidence="2">Helix-turn-helix domain-containing protein</fullName>
    </recommendedName>
</protein>
<dbReference type="Proteomes" id="UP000245629">
    <property type="component" value="Chromosome 1"/>
</dbReference>
<dbReference type="InterPro" id="IPR009061">
    <property type="entry name" value="DNA-bd_dom_put_sf"/>
</dbReference>
<organism evidence="3 4">
    <name type="scientific">Azospirillum thermophilum</name>
    <dbReference type="NCBI Taxonomy" id="2202148"/>
    <lineage>
        <taxon>Bacteria</taxon>
        <taxon>Pseudomonadati</taxon>
        <taxon>Pseudomonadota</taxon>
        <taxon>Alphaproteobacteria</taxon>
        <taxon>Rhodospirillales</taxon>
        <taxon>Azospirillaceae</taxon>
        <taxon>Azospirillum</taxon>
    </lineage>
</organism>
<feature type="domain" description="Helix-turn-helix" evidence="2">
    <location>
        <begin position="11"/>
        <end position="59"/>
    </location>
</feature>
<dbReference type="OrthoDB" id="7874978at2"/>
<evidence type="ECO:0000313" key="3">
    <source>
        <dbReference type="EMBL" id="AWK85001.1"/>
    </source>
</evidence>
<evidence type="ECO:0000256" key="1">
    <source>
        <dbReference type="SAM" id="MobiDB-lite"/>
    </source>
</evidence>
<accession>A0A2S2CKI0</accession>
<evidence type="ECO:0000313" key="4">
    <source>
        <dbReference type="Proteomes" id="UP000245629"/>
    </source>
</evidence>
<name>A0A2S2CKI0_9PROT</name>
<dbReference type="InterPro" id="IPR041657">
    <property type="entry name" value="HTH_17"/>
</dbReference>
<dbReference type="EMBL" id="CP029352">
    <property type="protein sequence ID" value="AWK85001.1"/>
    <property type="molecule type" value="Genomic_DNA"/>
</dbReference>
<sequence length="92" mass="9759">MSAPISPIAYSYPDAAALLGLTPGALRDLVYKGRGPAVVRIGRRTLFAASDLAAWIEAHRVPAPPSPEVSAIPRRRRGRPTKASQLMIGKSA</sequence>
<evidence type="ECO:0000259" key="2">
    <source>
        <dbReference type="Pfam" id="PF12728"/>
    </source>
</evidence>
<keyword evidence="4" id="KW-1185">Reference proteome</keyword>
<feature type="region of interest" description="Disordered" evidence="1">
    <location>
        <begin position="64"/>
        <end position="92"/>
    </location>
</feature>